<dbReference type="GeneID" id="83695707"/>
<dbReference type="PANTHER" id="PTHR31566">
    <property type="entry name" value="CYTOCHROME C BIOGENESIS PROTEIN CCS1, CHLOROPLASTIC"/>
    <property type="match status" value="1"/>
</dbReference>
<dbReference type="Proteomes" id="UP001224674">
    <property type="component" value="Chromosome"/>
</dbReference>
<evidence type="ECO:0000256" key="1">
    <source>
        <dbReference type="ARBA" id="ARBA00004141"/>
    </source>
</evidence>
<name>A0AAJ6AIV7_9MICC</name>
<dbReference type="InterPro" id="IPR023494">
    <property type="entry name" value="Cyt_c_bgen_Ccs1/CcsB/ResB"/>
</dbReference>
<reference evidence="9 10" key="1">
    <citation type="submission" date="2023-03" db="EMBL/GenBank/DDBJ databases">
        <title>Complete genome sequences of several Auritidibacter ignavus strains isolated from ear infections.</title>
        <authorList>
            <person name="Baehr T."/>
            <person name="Baumhoegger A.M."/>
        </authorList>
    </citation>
    <scope>NUCLEOTIDE SEQUENCE [LARGE SCALE GENOMIC DNA]</scope>
    <source>
        <strain evidence="9 10">BABAE-6</strain>
    </source>
</reference>
<dbReference type="AlphaFoldDB" id="A0AAJ6AIV7"/>
<keyword evidence="5 7" id="KW-0472">Membrane</keyword>
<evidence type="ECO:0000256" key="3">
    <source>
        <dbReference type="ARBA" id="ARBA00022748"/>
    </source>
</evidence>
<sequence length="559" mass="61080">MTSEQTKKPQLPKLGVTGTLRFIWTQLTSMRTALLLLLLLAVAAVPGSIFPQRPAGPEVVEQWIEDNPGIGPVLDSLQFFDVYSSVWFSAIYLLLFISLVGCLIPRAKQHWKQLRSQPPRTPRRLSRLPEYGRLLLREQGPNPTEAIDQATAILSKRGYRVDVRDESAGKGHTKTRAASVGAERGYLREIGNLIFHFGLLGVLIFIAVGGMFSYNGQKVLVEGEGFTNNLVAYDSFTPGTAFDEEMLSPFYVELDDFEIEYDRTSTSHYGQPLTYTATMTVQSSPEAEPYHDTLKVNDPLTVDGVRMFLVGNGYAPTIVVRDGEGNVAFDGPVIAQIQEPGTNTSLAVIKAPDAQPDQLGFVGLFLPTSYTGEDGVAVSVDPDAGNPELILNSYYGDLGLDSGEPQNVYVLNTENMTELNSRTNDNGGITLGLGETYELPDGKGSITFESLDRYVGLDIHYDPAKWGVGISAVLALGALAVSLFVRRRRVWVRATEDPITGSTAIEYGLLARGESFGLREENIKIRLAMEEIWPVIPPEESGPVPEESARGAKRSGPSS</sequence>
<evidence type="ECO:0000256" key="2">
    <source>
        <dbReference type="ARBA" id="ARBA00022692"/>
    </source>
</evidence>
<keyword evidence="3" id="KW-0201">Cytochrome c-type biogenesis</keyword>
<accession>A0AAJ6AIV7</accession>
<dbReference type="InterPro" id="IPR007816">
    <property type="entry name" value="ResB-like_domain"/>
</dbReference>
<organism evidence="9 10">
    <name type="scientific">Auritidibacter ignavus</name>
    <dbReference type="NCBI Taxonomy" id="678932"/>
    <lineage>
        <taxon>Bacteria</taxon>
        <taxon>Bacillati</taxon>
        <taxon>Actinomycetota</taxon>
        <taxon>Actinomycetes</taxon>
        <taxon>Micrococcales</taxon>
        <taxon>Micrococcaceae</taxon>
        <taxon>Auritidibacter</taxon>
    </lineage>
</organism>
<gene>
    <name evidence="9" type="ORF">QDX21_12275</name>
</gene>
<dbReference type="GO" id="GO:0017004">
    <property type="term" value="P:cytochrome complex assembly"/>
    <property type="evidence" value="ECO:0007669"/>
    <property type="project" value="UniProtKB-KW"/>
</dbReference>
<evidence type="ECO:0000313" key="9">
    <source>
        <dbReference type="EMBL" id="WGH93049.1"/>
    </source>
</evidence>
<keyword evidence="2 7" id="KW-0812">Transmembrane</keyword>
<evidence type="ECO:0000313" key="10">
    <source>
        <dbReference type="Proteomes" id="UP001224674"/>
    </source>
</evidence>
<feature type="domain" description="ResB-like" evidence="8">
    <location>
        <begin position="30"/>
        <end position="521"/>
    </location>
</feature>
<proteinExistence type="predicted"/>
<keyword evidence="4 7" id="KW-1133">Transmembrane helix</keyword>
<evidence type="ECO:0000256" key="4">
    <source>
        <dbReference type="ARBA" id="ARBA00022989"/>
    </source>
</evidence>
<feature type="transmembrane region" description="Helical" evidence="7">
    <location>
        <begin position="86"/>
        <end position="105"/>
    </location>
</feature>
<evidence type="ECO:0000256" key="6">
    <source>
        <dbReference type="SAM" id="MobiDB-lite"/>
    </source>
</evidence>
<comment type="subcellular location">
    <subcellularLocation>
        <location evidence="1">Membrane</location>
        <topology evidence="1">Multi-pass membrane protein</topology>
    </subcellularLocation>
</comment>
<keyword evidence="10" id="KW-1185">Reference proteome</keyword>
<feature type="transmembrane region" description="Helical" evidence="7">
    <location>
        <begin position="193"/>
        <end position="214"/>
    </location>
</feature>
<feature type="region of interest" description="Disordered" evidence="6">
    <location>
        <begin position="537"/>
        <end position="559"/>
    </location>
</feature>
<feature type="transmembrane region" description="Helical" evidence="7">
    <location>
        <begin position="466"/>
        <end position="485"/>
    </location>
</feature>
<dbReference type="EMBL" id="CP122566">
    <property type="protein sequence ID" value="WGH93049.1"/>
    <property type="molecule type" value="Genomic_DNA"/>
</dbReference>
<dbReference type="PANTHER" id="PTHR31566:SF0">
    <property type="entry name" value="CYTOCHROME C BIOGENESIS PROTEIN CCS1, CHLOROPLASTIC"/>
    <property type="match status" value="1"/>
</dbReference>
<dbReference type="Pfam" id="PF05140">
    <property type="entry name" value="ResB"/>
    <property type="match status" value="1"/>
</dbReference>
<dbReference type="RefSeq" id="WP_110097992.1">
    <property type="nucleotide sequence ID" value="NZ_CP122561.1"/>
</dbReference>
<evidence type="ECO:0000256" key="5">
    <source>
        <dbReference type="ARBA" id="ARBA00023136"/>
    </source>
</evidence>
<evidence type="ECO:0000259" key="8">
    <source>
        <dbReference type="Pfam" id="PF05140"/>
    </source>
</evidence>
<evidence type="ECO:0000256" key="7">
    <source>
        <dbReference type="SAM" id="Phobius"/>
    </source>
</evidence>
<dbReference type="GO" id="GO:0016020">
    <property type="term" value="C:membrane"/>
    <property type="evidence" value="ECO:0007669"/>
    <property type="project" value="UniProtKB-SubCell"/>
</dbReference>
<protein>
    <submittedName>
        <fullName evidence="9">Cytochrome c biogenesis protein ResB</fullName>
    </submittedName>
</protein>